<protein>
    <recommendedName>
        <fullName evidence="2">Phosphatidic acid phosphatase type 2/haloperoxidase domain-containing protein</fullName>
    </recommendedName>
</protein>
<evidence type="ECO:0000256" key="1">
    <source>
        <dbReference type="SAM" id="Phobius"/>
    </source>
</evidence>
<gene>
    <name evidence="3" type="ORF">METZ01_LOCUS97736</name>
</gene>
<evidence type="ECO:0000313" key="3">
    <source>
        <dbReference type="EMBL" id="SVA44882.1"/>
    </source>
</evidence>
<reference evidence="3" key="1">
    <citation type="submission" date="2018-05" db="EMBL/GenBank/DDBJ databases">
        <authorList>
            <person name="Lanie J.A."/>
            <person name="Ng W.-L."/>
            <person name="Kazmierczak K.M."/>
            <person name="Andrzejewski T.M."/>
            <person name="Davidsen T.M."/>
            <person name="Wayne K.J."/>
            <person name="Tettelin H."/>
            <person name="Glass J.I."/>
            <person name="Rusch D."/>
            <person name="Podicherti R."/>
            <person name="Tsui H.-C.T."/>
            <person name="Winkler M.E."/>
        </authorList>
    </citation>
    <scope>NUCLEOTIDE SEQUENCE</scope>
</reference>
<keyword evidence="1" id="KW-0812">Transmembrane</keyword>
<feature type="transmembrane region" description="Helical" evidence="1">
    <location>
        <begin position="133"/>
        <end position="151"/>
    </location>
</feature>
<evidence type="ECO:0000259" key="2">
    <source>
        <dbReference type="SMART" id="SM00014"/>
    </source>
</evidence>
<feature type="transmembrane region" description="Helical" evidence="1">
    <location>
        <begin position="47"/>
        <end position="65"/>
    </location>
</feature>
<feature type="domain" description="Phosphatidic acid phosphatase type 2/haloperoxidase" evidence="2">
    <location>
        <begin position="48"/>
        <end position="149"/>
    </location>
</feature>
<name>A0A381VXD2_9ZZZZ</name>
<sequence>MELIQFLQQFDFPIILFLMKGITLLGNGIAYPIYLTISLFYLNRKDWLSFLGIIIVSAIIMKCLKEGFALARPPEELHLISVSGFGFPSGHAQMAMVVWGWLGHHYNRIIPASVMIFMVGFSRIYLGVHMPHQIIGGWAVGFVVFMGWIFVEKELSKNS</sequence>
<dbReference type="InterPro" id="IPR036938">
    <property type="entry name" value="PAP2/HPO_sf"/>
</dbReference>
<keyword evidence="1" id="KW-1133">Transmembrane helix</keyword>
<dbReference type="CDD" id="cd03392">
    <property type="entry name" value="PAP2_like_2"/>
    <property type="match status" value="1"/>
</dbReference>
<feature type="transmembrane region" description="Helical" evidence="1">
    <location>
        <begin position="108"/>
        <end position="126"/>
    </location>
</feature>
<feature type="transmembrane region" description="Helical" evidence="1">
    <location>
        <begin position="12"/>
        <end position="35"/>
    </location>
</feature>
<dbReference type="SMART" id="SM00014">
    <property type="entry name" value="acidPPc"/>
    <property type="match status" value="1"/>
</dbReference>
<dbReference type="Gene3D" id="1.20.144.10">
    <property type="entry name" value="Phosphatidic acid phosphatase type 2/haloperoxidase"/>
    <property type="match status" value="1"/>
</dbReference>
<keyword evidence="1" id="KW-0472">Membrane</keyword>
<dbReference type="Pfam" id="PF01569">
    <property type="entry name" value="PAP2"/>
    <property type="match status" value="1"/>
</dbReference>
<feature type="transmembrane region" description="Helical" evidence="1">
    <location>
        <begin position="77"/>
        <end position="102"/>
    </location>
</feature>
<proteinExistence type="predicted"/>
<organism evidence="3">
    <name type="scientific">marine metagenome</name>
    <dbReference type="NCBI Taxonomy" id="408172"/>
    <lineage>
        <taxon>unclassified sequences</taxon>
        <taxon>metagenomes</taxon>
        <taxon>ecological metagenomes</taxon>
    </lineage>
</organism>
<accession>A0A381VXD2</accession>
<dbReference type="PANTHER" id="PTHR14969">
    <property type="entry name" value="SPHINGOSINE-1-PHOSPHATE PHOSPHOHYDROLASE"/>
    <property type="match status" value="1"/>
</dbReference>
<dbReference type="SUPFAM" id="SSF48317">
    <property type="entry name" value="Acid phosphatase/Vanadium-dependent haloperoxidase"/>
    <property type="match status" value="1"/>
</dbReference>
<dbReference type="AlphaFoldDB" id="A0A381VXD2"/>
<dbReference type="InterPro" id="IPR000326">
    <property type="entry name" value="PAP2/HPO"/>
</dbReference>
<dbReference type="EMBL" id="UINC01010056">
    <property type="protein sequence ID" value="SVA44882.1"/>
    <property type="molecule type" value="Genomic_DNA"/>
</dbReference>
<dbReference type="PANTHER" id="PTHR14969:SF13">
    <property type="entry name" value="AT30094P"/>
    <property type="match status" value="1"/>
</dbReference>